<organism evidence="3 4">
    <name type="scientific">Sulfurivirga caldicuralii</name>
    <dbReference type="NCBI Taxonomy" id="364032"/>
    <lineage>
        <taxon>Bacteria</taxon>
        <taxon>Pseudomonadati</taxon>
        <taxon>Pseudomonadota</taxon>
        <taxon>Gammaproteobacteria</taxon>
        <taxon>Thiotrichales</taxon>
        <taxon>Piscirickettsiaceae</taxon>
        <taxon>Sulfurivirga</taxon>
    </lineage>
</organism>
<protein>
    <submittedName>
        <fullName evidence="3">Uncharacterized protein</fullName>
    </submittedName>
</protein>
<keyword evidence="1" id="KW-0175">Coiled coil</keyword>
<proteinExistence type="predicted"/>
<keyword evidence="4" id="KW-1185">Reference proteome</keyword>
<reference evidence="3 4" key="1">
    <citation type="submission" date="2016-11" db="EMBL/GenBank/DDBJ databases">
        <authorList>
            <person name="Jaros S."/>
            <person name="Januszkiewicz K."/>
            <person name="Wedrychowicz H."/>
        </authorList>
    </citation>
    <scope>NUCLEOTIDE SEQUENCE [LARGE SCALE GENOMIC DNA]</scope>
    <source>
        <strain evidence="3 4">DSM 17737</strain>
    </source>
</reference>
<dbReference type="Proteomes" id="UP000198461">
    <property type="component" value="Unassembled WGS sequence"/>
</dbReference>
<dbReference type="Gene3D" id="1.10.287.1490">
    <property type="match status" value="1"/>
</dbReference>
<accession>A0A1N6DBH9</accession>
<dbReference type="AlphaFoldDB" id="A0A1N6DBH9"/>
<feature type="region of interest" description="Disordered" evidence="2">
    <location>
        <begin position="1"/>
        <end position="41"/>
    </location>
</feature>
<dbReference type="RefSeq" id="WP_074200369.1">
    <property type="nucleotide sequence ID" value="NZ_FSRE01000001.1"/>
</dbReference>
<sequence length="417" mass="46280">MSDTPQPKRRVIDGEVVEPKTTSSAEPKAKTPKEKDNSTGGRDWIARGLAIVALGVGSTALLTQPDGAALVEADNQLQQQITQLQAELKTLRSDKAQLAALQKELSVLKDTVESLTTEVDMLNEKVLNPANEPLVTKGEIERLQKQMQGLQKQLGDWAQRWQKALQGLQSPQAEQGAGEAPLNALQQQLDQMGSRLSELFQAIQPPRDRAESGAVAEINTLRLKRWILTANTEWLMSGNVKLTRERLHVLEQAVQMSDLPAESKIRLLRAIGQDLAMLDAWEKQATVQPAELDQLKAWINALEAPRSGDQSVDKNAQDTDLMARLKGLVEIHKRGEVVPESDRLLAFDLVKQRARVLVDQLAWAQITHDPELDKRTRARLEALFARYLPDQLPALKAKLAQLPPPKMPQPLHVAEAL</sequence>
<evidence type="ECO:0000313" key="3">
    <source>
        <dbReference type="EMBL" id="SIN68150.1"/>
    </source>
</evidence>
<name>A0A1N6DBH9_9GAMM</name>
<evidence type="ECO:0000256" key="1">
    <source>
        <dbReference type="SAM" id="Coils"/>
    </source>
</evidence>
<dbReference type="SUPFAM" id="SSF57997">
    <property type="entry name" value="Tropomyosin"/>
    <property type="match status" value="1"/>
</dbReference>
<feature type="compositionally biased region" description="Basic and acidic residues" evidence="2">
    <location>
        <begin position="27"/>
        <end position="37"/>
    </location>
</feature>
<dbReference type="OrthoDB" id="5614880at2"/>
<dbReference type="EMBL" id="FSRE01000001">
    <property type="protein sequence ID" value="SIN68150.1"/>
    <property type="molecule type" value="Genomic_DNA"/>
</dbReference>
<feature type="coiled-coil region" evidence="1">
    <location>
        <begin position="74"/>
        <end position="202"/>
    </location>
</feature>
<gene>
    <name evidence="3" type="ORF">SAMN05443662_0012</name>
</gene>
<evidence type="ECO:0000313" key="4">
    <source>
        <dbReference type="Proteomes" id="UP000198461"/>
    </source>
</evidence>
<dbReference type="STRING" id="364032.SAMN05443662_0012"/>
<evidence type="ECO:0000256" key="2">
    <source>
        <dbReference type="SAM" id="MobiDB-lite"/>
    </source>
</evidence>